<organism evidence="1 2">
    <name type="scientific">Puia dinghuensis</name>
    <dbReference type="NCBI Taxonomy" id="1792502"/>
    <lineage>
        <taxon>Bacteria</taxon>
        <taxon>Pseudomonadati</taxon>
        <taxon>Bacteroidota</taxon>
        <taxon>Chitinophagia</taxon>
        <taxon>Chitinophagales</taxon>
        <taxon>Chitinophagaceae</taxon>
        <taxon>Puia</taxon>
    </lineage>
</organism>
<evidence type="ECO:0000313" key="1">
    <source>
        <dbReference type="EMBL" id="GGA92809.1"/>
    </source>
</evidence>
<sequence>MACEISICQGERVIIRLEAVPLTNIEEIKTLFWGLDEKYPEEQGYELHIRRSPGFMPDIPRSVFRKACQSDDWRDVINCYVREDEFAAFCQSVTLMPLDVAYYHIDNLYDHKGLTVVRCYQDVMAIFELSKDRKVFQIYGHSDFESDDLLSVERELYRLYIKSYDRFTYPAE</sequence>
<dbReference type="EMBL" id="BMJC01000001">
    <property type="protein sequence ID" value="GGA92809.1"/>
    <property type="molecule type" value="Genomic_DNA"/>
</dbReference>
<dbReference type="Proteomes" id="UP000607559">
    <property type="component" value="Unassembled WGS sequence"/>
</dbReference>
<comment type="caution">
    <text evidence="1">The sequence shown here is derived from an EMBL/GenBank/DDBJ whole genome shotgun (WGS) entry which is preliminary data.</text>
</comment>
<protein>
    <submittedName>
        <fullName evidence="1">Uncharacterized protein</fullName>
    </submittedName>
</protein>
<dbReference type="RefSeq" id="WP_188930134.1">
    <property type="nucleotide sequence ID" value="NZ_BMJC01000001.1"/>
</dbReference>
<reference evidence="1" key="2">
    <citation type="submission" date="2020-09" db="EMBL/GenBank/DDBJ databases">
        <authorList>
            <person name="Sun Q."/>
            <person name="Zhou Y."/>
        </authorList>
    </citation>
    <scope>NUCLEOTIDE SEQUENCE</scope>
    <source>
        <strain evidence="1">CGMCC 1.15448</strain>
    </source>
</reference>
<evidence type="ECO:0000313" key="2">
    <source>
        <dbReference type="Proteomes" id="UP000607559"/>
    </source>
</evidence>
<keyword evidence="2" id="KW-1185">Reference proteome</keyword>
<proteinExistence type="predicted"/>
<reference evidence="1" key="1">
    <citation type="journal article" date="2014" name="Int. J. Syst. Evol. Microbiol.">
        <title>Complete genome sequence of Corynebacterium casei LMG S-19264T (=DSM 44701T), isolated from a smear-ripened cheese.</title>
        <authorList>
            <consortium name="US DOE Joint Genome Institute (JGI-PGF)"/>
            <person name="Walter F."/>
            <person name="Albersmeier A."/>
            <person name="Kalinowski J."/>
            <person name="Ruckert C."/>
        </authorList>
    </citation>
    <scope>NUCLEOTIDE SEQUENCE</scope>
    <source>
        <strain evidence="1">CGMCC 1.15448</strain>
    </source>
</reference>
<accession>A0A8J2UBA5</accession>
<name>A0A8J2UBA5_9BACT</name>
<gene>
    <name evidence="1" type="ORF">GCM10011511_15270</name>
</gene>
<dbReference type="AlphaFoldDB" id="A0A8J2UBA5"/>